<comment type="cofactor">
    <cofactor evidence="1">
        <name>pyrroloquinoline quinone</name>
        <dbReference type="ChEBI" id="CHEBI:58442"/>
    </cofactor>
</comment>
<dbReference type="GO" id="GO:0016491">
    <property type="term" value="F:oxidoreductase activity"/>
    <property type="evidence" value="ECO:0007669"/>
    <property type="project" value="UniProtKB-KW"/>
</dbReference>
<evidence type="ECO:0000256" key="3">
    <source>
        <dbReference type="ARBA" id="ARBA00023002"/>
    </source>
</evidence>
<comment type="similarity">
    <text evidence="2">Belongs to the bacterial PQQ dehydrogenase family.</text>
</comment>
<feature type="domain" description="Pyrrolo-quinoline quinone repeat" evidence="4">
    <location>
        <begin position="1"/>
        <end position="318"/>
    </location>
</feature>
<organism evidence="5">
    <name type="scientific">marine metagenome</name>
    <dbReference type="NCBI Taxonomy" id="408172"/>
    <lineage>
        <taxon>unclassified sequences</taxon>
        <taxon>metagenomes</taxon>
        <taxon>ecological metagenomes</taxon>
    </lineage>
</organism>
<dbReference type="AlphaFoldDB" id="A0A381ZYJ6"/>
<gene>
    <name evidence="5" type="ORF">METZ01_LOCUS147232</name>
</gene>
<proteinExistence type="inferred from homology"/>
<feature type="non-terminal residue" evidence="5">
    <location>
        <position position="1"/>
    </location>
</feature>
<dbReference type="PANTHER" id="PTHR32303:SF4">
    <property type="entry name" value="QUINOPROTEIN GLUCOSE DEHYDROGENASE"/>
    <property type="match status" value="1"/>
</dbReference>
<name>A0A381ZYJ6_9ZZZZ</name>
<reference evidence="5" key="1">
    <citation type="submission" date="2018-05" db="EMBL/GenBank/DDBJ databases">
        <authorList>
            <person name="Lanie J.A."/>
            <person name="Ng W.-L."/>
            <person name="Kazmierczak K.M."/>
            <person name="Andrzejewski T.M."/>
            <person name="Davidsen T.M."/>
            <person name="Wayne K.J."/>
            <person name="Tettelin H."/>
            <person name="Glass J.I."/>
            <person name="Rusch D."/>
            <person name="Podicherti R."/>
            <person name="Tsui H.-C.T."/>
            <person name="Winkler M.E."/>
        </authorList>
    </citation>
    <scope>NUCLEOTIDE SEQUENCE</scope>
</reference>
<dbReference type="InterPro" id="IPR011047">
    <property type="entry name" value="Quinoprotein_ADH-like_sf"/>
</dbReference>
<dbReference type="PANTHER" id="PTHR32303">
    <property type="entry name" value="QUINOPROTEIN ALCOHOL DEHYDROGENASE (CYTOCHROME C)"/>
    <property type="match status" value="1"/>
</dbReference>
<evidence type="ECO:0000256" key="1">
    <source>
        <dbReference type="ARBA" id="ARBA00001931"/>
    </source>
</evidence>
<evidence type="ECO:0000256" key="2">
    <source>
        <dbReference type="ARBA" id="ARBA00008156"/>
    </source>
</evidence>
<accession>A0A381ZYJ6</accession>
<sequence length="338" mass="36509">RTGERKWHFQAVHHGVWDYDFPTHSNLVDVTVDGREVKALAQVSKQGFTYVFDRETGDPVWPIEERPVETDTNLEGEVLSATQPFPTKPPPFEYQGVSIDGLVDFTPEIRAMAMEAVRDFRLGPLFTPPMRTIEGGTQGTIQRPAIDGGANLQGSGVDPETGLLYVPSNNSFSVLKYYTPDPAEGGNLRYTQSAFGSGRQPTLPQGLPLFKPPYSRMTAIDLNVGDKAWMQPNGDGDRYRNHPRLRHLNLPSLGGDGRGGPVITKTLLVSPLTAGGSDGGPRLIARDKATGEVVGSVDLPAGALGTPMTYMYGGRQFIALTIGGEIPELIALALPGGR</sequence>
<evidence type="ECO:0000313" key="5">
    <source>
        <dbReference type="EMBL" id="SVA94378.1"/>
    </source>
</evidence>
<evidence type="ECO:0000259" key="4">
    <source>
        <dbReference type="Pfam" id="PF01011"/>
    </source>
</evidence>
<dbReference type="Pfam" id="PF01011">
    <property type="entry name" value="PQQ"/>
    <property type="match status" value="1"/>
</dbReference>
<dbReference type="Gene3D" id="2.140.10.10">
    <property type="entry name" value="Quinoprotein alcohol dehydrogenase-like superfamily"/>
    <property type="match status" value="2"/>
</dbReference>
<protein>
    <recommendedName>
        <fullName evidence="4">Pyrrolo-quinoline quinone repeat domain-containing protein</fullName>
    </recommendedName>
</protein>
<keyword evidence="3" id="KW-0560">Oxidoreductase</keyword>
<dbReference type="SUPFAM" id="SSF50998">
    <property type="entry name" value="Quinoprotein alcohol dehydrogenase-like"/>
    <property type="match status" value="1"/>
</dbReference>
<dbReference type="EMBL" id="UINC01023196">
    <property type="protein sequence ID" value="SVA94378.1"/>
    <property type="molecule type" value="Genomic_DNA"/>
</dbReference>
<dbReference type="InterPro" id="IPR002372">
    <property type="entry name" value="PQQ_rpt_dom"/>
</dbReference>